<dbReference type="AlphaFoldDB" id="A0A068NVS8"/>
<feature type="domain" description="DUF218" evidence="1">
    <location>
        <begin position="25"/>
        <end position="157"/>
    </location>
</feature>
<dbReference type="HOGENOM" id="CLU_084257_0_0_0"/>
<dbReference type="InterPro" id="IPR003848">
    <property type="entry name" value="DUF218"/>
</dbReference>
<dbReference type="InterPro" id="IPR014729">
    <property type="entry name" value="Rossmann-like_a/b/a_fold"/>
</dbReference>
<dbReference type="InterPro" id="IPR051599">
    <property type="entry name" value="Cell_Envelope_Assoc"/>
</dbReference>
<dbReference type="Gene3D" id="1.10.3620.10">
    <property type="entry name" value="YdcF like domain"/>
    <property type="match status" value="1"/>
</dbReference>
<evidence type="ECO:0000313" key="3">
    <source>
        <dbReference type="Proteomes" id="UP000027982"/>
    </source>
</evidence>
<evidence type="ECO:0000259" key="1">
    <source>
        <dbReference type="Pfam" id="PF02698"/>
    </source>
</evidence>
<dbReference type="Proteomes" id="UP000027982">
    <property type="component" value="Chromosome"/>
</dbReference>
<dbReference type="KEGG" id="fgi:OP10G_3527"/>
<dbReference type="OrthoDB" id="2216870at2"/>
<dbReference type="CDD" id="cd06259">
    <property type="entry name" value="YdcF-like"/>
    <property type="match status" value="1"/>
</dbReference>
<gene>
    <name evidence="2" type="ORF">OP10G_3527</name>
</gene>
<dbReference type="Gene3D" id="3.40.50.620">
    <property type="entry name" value="HUPs"/>
    <property type="match status" value="1"/>
</dbReference>
<dbReference type="Pfam" id="PF02698">
    <property type="entry name" value="DUF218"/>
    <property type="match status" value="1"/>
</dbReference>
<name>A0A068NVS8_FIMGI</name>
<dbReference type="STRING" id="661478.OP10G_3527"/>
<dbReference type="EMBL" id="CP007139">
    <property type="protein sequence ID" value="AIE86895.1"/>
    <property type="molecule type" value="Genomic_DNA"/>
</dbReference>
<reference evidence="2 3" key="1">
    <citation type="journal article" date="2014" name="PLoS ONE">
        <title>The first complete genome sequence of the class fimbriimonadia in the phylum armatimonadetes.</title>
        <authorList>
            <person name="Hu Z.Y."/>
            <person name="Wang Y.Z."/>
            <person name="Im W.T."/>
            <person name="Wang S.Y."/>
            <person name="Zhao G.P."/>
            <person name="Zheng H.J."/>
            <person name="Quan Z.X."/>
        </authorList>
    </citation>
    <scope>NUCLEOTIDE SEQUENCE [LARGE SCALE GENOMIC DNA]</scope>
    <source>
        <strain evidence="2">Gsoil 348</strain>
    </source>
</reference>
<keyword evidence="3" id="KW-1185">Reference proteome</keyword>
<sequence length="234" mass="25668">MPSSDADLNTVARFLARRDELEPVDLIVLLGSSLLVTAKAAAEALDQGLADEILVSGGIGHSTPWLYESVRGCPDLNSIPVDGRPEAEIIADVLTVRHGVPAEKILIENRSTNCGSNALECKRLLADLGRSPRSLLLIQDPTMQRRTHASFERSWRGEAAPQFISHAPFVPEMVDGVLHPEDQWPFERFLSLLLGEIPRLQDAPAGYGPKGRDFIEHVDIPREVMDAHARVSTT</sequence>
<dbReference type="PANTHER" id="PTHR30336:SF20">
    <property type="entry name" value="DUF218 DOMAIN-CONTAINING PROTEIN"/>
    <property type="match status" value="1"/>
</dbReference>
<organism evidence="2 3">
    <name type="scientific">Fimbriimonas ginsengisoli Gsoil 348</name>
    <dbReference type="NCBI Taxonomy" id="661478"/>
    <lineage>
        <taxon>Bacteria</taxon>
        <taxon>Bacillati</taxon>
        <taxon>Armatimonadota</taxon>
        <taxon>Fimbriimonadia</taxon>
        <taxon>Fimbriimonadales</taxon>
        <taxon>Fimbriimonadaceae</taxon>
        <taxon>Fimbriimonas</taxon>
    </lineage>
</organism>
<dbReference type="PANTHER" id="PTHR30336">
    <property type="entry name" value="INNER MEMBRANE PROTEIN, PROBABLE PERMEASE"/>
    <property type="match status" value="1"/>
</dbReference>
<proteinExistence type="predicted"/>
<dbReference type="RefSeq" id="WP_052547812.1">
    <property type="nucleotide sequence ID" value="NZ_CP007139.1"/>
</dbReference>
<accession>A0A068NVS8</accession>
<protein>
    <recommendedName>
        <fullName evidence="1">DUF218 domain-containing protein</fullName>
    </recommendedName>
</protein>
<evidence type="ECO:0000313" key="2">
    <source>
        <dbReference type="EMBL" id="AIE86895.1"/>
    </source>
</evidence>
<dbReference type="GO" id="GO:0005886">
    <property type="term" value="C:plasma membrane"/>
    <property type="evidence" value="ECO:0007669"/>
    <property type="project" value="TreeGrafter"/>
</dbReference>
<dbReference type="eggNOG" id="COG1434">
    <property type="taxonomic scope" value="Bacteria"/>
</dbReference>